<accession>A0ABY5VX28</accession>
<evidence type="ECO:0008006" key="3">
    <source>
        <dbReference type="Google" id="ProtNLM"/>
    </source>
</evidence>
<keyword evidence="2" id="KW-1185">Reference proteome</keyword>
<dbReference type="Proteomes" id="UP001059617">
    <property type="component" value="Chromosome"/>
</dbReference>
<reference evidence="1" key="2">
    <citation type="submission" date="2022-09" db="EMBL/GenBank/DDBJ databases">
        <title>Biosynthetic gene clusters of Dactylosporangioum fulvum.</title>
        <authorList>
            <person name="Caradec T."/>
        </authorList>
    </citation>
    <scope>NUCLEOTIDE SEQUENCE</scope>
    <source>
        <strain evidence="1">NRRL B-16292</strain>
    </source>
</reference>
<dbReference type="RefSeq" id="WP_259859450.1">
    <property type="nucleotide sequence ID" value="NZ_BAAAST010000143.1"/>
</dbReference>
<reference evidence="1" key="1">
    <citation type="submission" date="2021-04" db="EMBL/GenBank/DDBJ databases">
        <authorList>
            <person name="Hartkoorn R.C."/>
            <person name="Beaudoing E."/>
            <person name="Hot D."/>
        </authorList>
    </citation>
    <scope>NUCLEOTIDE SEQUENCE</scope>
    <source>
        <strain evidence="1">NRRL B-16292</strain>
    </source>
</reference>
<evidence type="ECO:0000313" key="2">
    <source>
        <dbReference type="Proteomes" id="UP001059617"/>
    </source>
</evidence>
<sequence length="146" mass="15909">MLPNSVRYPVPFEYAFPAGALFLGVDKQTDFDKLREDDNQARDEHGVRLWVVTVIDQDPEATKFGRSPQVKVKIAAAHQPVPPAPIQVAGMSITPVAFTDLMVTPYTDTSGCKGDRQPHRCRARLAWSYRASGIVAPAEFAAAAAA</sequence>
<proteinExistence type="predicted"/>
<gene>
    <name evidence="1" type="ORF">Dfulv_42330</name>
</gene>
<evidence type="ECO:0000313" key="1">
    <source>
        <dbReference type="EMBL" id="UWP81681.1"/>
    </source>
</evidence>
<name>A0ABY5VX28_9ACTN</name>
<dbReference type="EMBL" id="CP073720">
    <property type="protein sequence ID" value="UWP81681.1"/>
    <property type="molecule type" value="Genomic_DNA"/>
</dbReference>
<organism evidence="1 2">
    <name type="scientific">Dactylosporangium fulvum</name>
    <dbReference type="NCBI Taxonomy" id="53359"/>
    <lineage>
        <taxon>Bacteria</taxon>
        <taxon>Bacillati</taxon>
        <taxon>Actinomycetota</taxon>
        <taxon>Actinomycetes</taxon>
        <taxon>Micromonosporales</taxon>
        <taxon>Micromonosporaceae</taxon>
        <taxon>Dactylosporangium</taxon>
    </lineage>
</organism>
<protein>
    <recommendedName>
        <fullName evidence="3">Plasmid replication, integration and excision activator</fullName>
    </recommendedName>
</protein>